<sequence>MLTPLGLKHSPRKDSCFSKISKWNPYNAVAAQTALGRAVKPEYFMMVGVTVTLPFFG</sequence>
<dbReference type="EMBL" id="LT670817">
    <property type="protein sequence ID" value="SHH52736.1"/>
    <property type="molecule type" value="Genomic_DNA"/>
</dbReference>
<protein>
    <submittedName>
        <fullName evidence="1">Uncharacterized protein</fullName>
    </submittedName>
</protein>
<reference evidence="1 2" key="1">
    <citation type="submission" date="2016-11" db="EMBL/GenBank/DDBJ databases">
        <authorList>
            <person name="Jaros S."/>
            <person name="Januszkiewicz K."/>
            <person name="Wedrychowicz H."/>
        </authorList>
    </citation>
    <scope>NUCLEOTIDE SEQUENCE [LARGE SCALE GENOMIC DNA]</scope>
    <source>
        <strain evidence="1 2">GAS138</strain>
    </source>
</reference>
<dbReference type="Proteomes" id="UP000189796">
    <property type="component" value="Chromosome I"/>
</dbReference>
<dbReference type="AlphaFoldDB" id="A0A1M5TQ65"/>
<organism evidence="1 2">
    <name type="scientific">Bradyrhizobium erythrophlei</name>
    <dbReference type="NCBI Taxonomy" id="1437360"/>
    <lineage>
        <taxon>Bacteria</taxon>
        <taxon>Pseudomonadati</taxon>
        <taxon>Pseudomonadota</taxon>
        <taxon>Alphaproteobacteria</taxon>
        <taxon>Hyphomicrobiales</taxon>
        <taxon>Nitrobacteraceae</taxon>
        <taxon>Bradyrhizobium</taxon>
    </lineage>
</organism>
<gene>
    <name evidence="1" type="ORF">SAMN05443248_5109</name>
</gene>
<evidence type="ECO:0000313" key="2">
    <source>
        <dbReference type="Proteomes" id="UP000189796"/>
    </source>
</evidence>
<name>A0A1M5TQ65_9BRAD</name>
<proteinExistence type="predicted"/>
<evidence type="ECO:0000313" key="1">
    <source>
        <dbReference type="EMBL" id="SHH52736.1"/>
    </source>
</evidence>
<accession>A0A1M5TQ65</accession>